<evidence type="ECO:0000313" key="1">
    <source>
        <dbReference type="EMBL" id="EWC64161.1"/>
    </source>
</evidence>
<keyword evidence="2" id="KW-1185">Reference proteome</keyword>
<dbReference type="STRING" id="909613.UO65_0487"/>
<name>W7J5A1_9PSEU</name>
<dbReference type="Gene3D" id="3.40.50.1820">
    <property type="entry name" value="alpha/beta hydrolase"/>
    <property type="match status" value="1"/>
</dbReference>
<evidence type="ECO:0008006" key="3">
    <source>
        <dbReference type="Google" id="ProtNLM"/>
    </source>
</evidence>
<organism evidence="1 2">
    <name type="scientific">Actinokineospora spheciospongiae</name>
    <dbReference type="NCBI Taxonomy" id="909613"/>
    <lineage>
        <taxon>Bacteria</taxon>
        <taxon>Bacillati</taxon>
        <taxon>Actinomycetota</taxon>
        <taxon>Actinomycetes</taxon>
        <taxon>Pseudonocardiales</taxon>
        <taxon>Pseudonocardiaceae</taxon>
        <taxon>Actinokineospora</taxon>
    </lineage>
</organism>
<proteinExistence type="predicted"/>
<dbReference type="Proteomes" id="UP000019277">
    <property type="component" value="Unassembled WGS sequence"/>
</dbReference>
<dbReference type="EMBL" id="AYXG01000020">
    <property type="protein sequence ID" value="EWC64161.1"/>
    <property type="molecule type" value="Genomic_DNA"/>
</dbReference>
<evidence type="ECO:0000313" key="2">
    <source>
        <dbReference type="Proteomes" id="UP000019277"/>
    </source>
</evidence>
<dbReference type="eggNOG" id="COG3591">
    <property type="taxonomic scope" value="Bacteria"/>
</dbReference>
<dbReference type="AlphaFoldDB" id="W7J5A1"/>
<gene>
    <name evidence="1" type="ORF">UO65_0487</name>
</gene>
<dbReference type="InterPro" id="IPR029058">
    <property type="entry name" value="AB_hydrolase_fold"/>
</dbReference>
<sequence>MHGIGQQLKGQETIRAEWSSRLRDGARLAASGLAGTEVAERLSDTDTDIGFAFYGDAFRQPGQTLGVGDPLPTAADLTEYERELLSEWWRVAAETDPAVVRADERTLVRAPRAVQTALRVLSGSAFFAGLSERAMIGNLVQVRRYFTEPQTRAAIQQRVADSVDGGTRVIVAHSLGSVIAYEALCAHPEWPVRALVTLGSPLGVPNLIFDRLRPAPVAAADGRRRGAWPGSVSAWANVADAGDVVALVKDLRPLFGPRVVSSIVHNGAKAHDVRPYLTAPETGRGILAGLVDDVPESDHGG</sequence>
<accession>W7J5A1</accession>
<dbReference type="SUPFAM" id="SSF53474">
    <property type="entry name" value="alpha/beta-Hydrolases"/>
    <property type="match status" value="1"/>
</dbReference>
<protein>
    <recommendedName>
        <fullName evidence="3">Serine peptidase</fullName>
    </recommendedName>
</protein>
<comment type="caution">
    <text evidence="1">The sequence shown here is derived from an EMBL/GenBank/DDBJ whole genome shotgun (WGS) entry which is preliminary data.</text>
</comment>
<dbReference type="PATRIC" id="fig|909613.9.peg.501"/>
<reference evidence="1 2" key="1">
    <citation type="journal article" date="2014" name="Genome Announc.">
        <title>Draft Genome Sequence of the Antitrypanosomally Active Sponge-Associated Bacterium Actinokineospora sp. Strain EG49.</title>
        <authorList>
            <person name="Harjes J."/>
            <person name="Ryu T."/>
            <person name="Abdelmohsen U.R."/>
            <person name="Moitinho-Silva L."/>
            <person name="Horn H."/>
            <person name="Ravasi T."/>
            <person name="Hentschel U."/>
        </authorList>
    </citation>
    <scope>NUCLEOTIDE SEQUENCE [LARGE SCALE GENOMIC DNA]</scope>
    <source>
        <strain evidence="1 2">EG49</strain>
    </source>
</reference>